<dbReference type="InterPro" id="IPR001203">
    <property type="entry name" value="OxRdtase_Ald_Fedxn_C"/>
</dbReference>
<feature type="domain" description="Aldehyde ferredoxin oxidoreductase C-terminal" evidence="1">
    <location>
        <begin position="23"/>
        <end position="243"/>
    </location>
</feature>
<reference evidence="2" key="1">
    <citation type="journal article" date="2014" name="Front. Microbiol.">
        <title>High frequency of phylogenetically diverse reductive dehalogenase-homologous genes in deep subseafloor sedimentary metagenomes.</title>
        <authorList>
            <person name="Kawai M."/>
            <person name="Futagami T."/>
            <person name="Toyoda A."/>
            <person name="Takaki Y."/>
            <person name="Nishi S."/>
            <person name="Hori S."/>
            <person name="Arai W."/>
            <person name="Tsubouchi T."/>
            <person name="Morono Y."/>
            <person name="Uchiyama I."/>
            <person name="Ito T."/>
            <person name="Fujiyama A."/>
            <person name="Inagaki F."/>
            <person name="Takami H."/>
        </authorList>
    </citation>
    <scope>NUCLEOTIDE SEQUENCE</scope>
    <source>
        <strain evidence="2">Expedition CK06-06</strain>
    </source>
</reference>
<dbReference type="EMBL" id="BARS01048624">
    <property type="protein sequence ID" value="GAG38505.1"/>
    <property type="molecule type" value="Genomic_DNA"/>
</dbReference>
<feature type="non-terminal residue" evidence="2">
    <location>
        <position position="243"/>
    </location>
</feature>
<name>X0X660_9ZZZZ</name>
<gene>
    <name evidence="2" type="ORF">S01H1_72841</name>
</gene>
<dbReference type="GO" id="GO:0051536">
    <property type="term" value="F:iron-sulfur cluster binding"/>
    <property type="evidence" value="ECO:0007669"/>
    <property type="project" value="InterPro"/>
</dbReference>
<dbReference type="AlphaFoldDB" id="X0X660"/>
<feature type="non-terminal residue" evidence="2">
    <location>
        <position position="1"/>
    </location>
</feature>
<dbReference type="PANTHER" id="PTHR30038:SF0">
    <property type="entry name" value="TUNGSTEN-CONTAINING ALDEHYDE FERREDOXIN OXIDOREDUCTASE"/>
    <property type="match status" value="1"/>
</dbReference>
<protein>
    <recommendedName>
        <fullName evidence="1">Aldehyde ferredoxin oxidoreductase C-terminal domain-containing protein</fullName>
    </recommendedName>
</protein>
<dbReference type="PANTHER" id="PTHR30038">
    <property type="entry name" value="ALDEHYDE FERREDOXIN OXIDOREDUCTASE"/>
    <property type="match status" value="1"/>
</dbReference>
<sequence length="243" mass="26212">KEVEVANENLIRDLMKRIAPLMKEDIARALKQFGTSGGVEYCEHIGNLPIKNWYQGNFKEGAKRISGQAMANTILTNRYHCGRCVINCGRVVKAVDGPYKGIEIGGPEYETIALLGSNCLINDLSVVVKANELCNRYGLDTISTGGVIGFAMEAYERGLITKKDTGGIKPTWGNSSALIEMIHCIAQRKGLGELLGNGVRQAADIVGGAAHEFAIHVKGLEPPAHDPRARFSIALGYATSNRG</sequence>
<dbReference type="InterPro" id="IPR013984">
    <property type="entry name" value="Ald_Fedxn_OxRdtase_dom2"/>
</dbReference>
<accession>X0X660</accession>
<dbReference type="InterPro" id="IPR051919">
    <property type="entry name" value="W-dependent_AOR"/>
</dbReference>
<dbReference type="Gene3D" id="1.10.569.10">
    <property type="entry name" value="Aldehyde Ferredoxin Oxidoreductase Protein, subunit A, domain 2"/>
    <property type="match status" value="1"/>
</dbReference>
<dbReference type="SUPFAM" id="SSF48310">
    <property type="entry name" value="Aldehyde ferredoxin oxidoreductase, C-terminal domains"/>
    <property type="match status" value="1"/>
</dbReference>
<dbReference type="GO" id="GO:0016625">
    <property type="term" value="F:oxidoreductase activity, acting on the aldehyde or oxo group of donors, iron-sulfur protein as acceptor"/>
    <property type="evidence" value="ECO:0007669"/>
    <property type="project" value="InterPro"/>
</dbReference>
<evidence type="ECO:0000259" key="1">
    <source>
        <dbReference type="Pfam" id="PF01314"/>
    </source>
</evidence>
<comment type="caution">
    <text evidence="2">The sequence shown here is derived from an EMBL/GenBank/DDBJ whole genome shotgun (WGS) entry which is preliminary data.</text>
</comment>
<dbReference type="Pfam" id="PF01314">
    <property type="entry name" value="AFOR_C"/>
    <property type="match status" value="1"/>
</dbReference>
<proteinExistence type="predicted"/>
<evidence type="ECO:0000313" key="2">
    <source>
        <dbReference type="EMBL" id="GAG38505.1"/>
    </source>
</evidence>
<organism evidence="2">
    <name type="scientific">marine sediment metagenome</name>
    <dbReference type="NCBI Taxonomy" id="412755"/>
    <lineage>
        <taxon>unclassified sequences</taxon>
        <taxon>metagenomes</taxon>
        <taxon>ecological metagenomes</taxon>
    </lineage>
</organism>
<dbReference type="InterPro" id="IPR036021">
    <property type="entry name" value="Tungsten_al_ferr_oxy-like_C"/>
</dbReference>
<dbReference type="GO" id="GO:0009055">
    <property type="term" value="F:electron transfer activity"/>
    <property type="evidence" value="ECO:0007669"/>
    <property type="project" value="InterPro"/>
</dbReference>